<reference evidence="7 8" key="1">
    <citation type="submission" date="2022-09" db="EMBL/GenBank/DDBJ databases">
        <authorList>
            <person name="Palmer J.M."/>
        </authorList>
    </citation>
    <scope>NUCLEOTIDE SEQUENCE [LARGE SCALE GENOMIC DNA]</scope>
    <source>
        <strain evidence="7 8">DSM 7382</strain>
    </source>
</reference>
<comment type="caution">
    <text evidence="7">The sequence shown here is derived from an EMBL/GenBank/DDBJ whole genome shotgun (WGS) entry which is preliminary data.</text>
</comment>
<evidence type="ECO:0000313" key="8">
    <source>
        <dbReference type="Proteomes" id="UP001385951"/>
    </source>
</evidence>
<dbReference type="InterPro" id="IPR002893">
    <property type="entry name" value="Znf_MYND"/>
</dbReference>
<accession>A0AAW0GGL2</accession>
<dbReference type="Pfam" id="PF12796">
    <property type="entry name" value="Ank_2"/>
    <property type="match status" value="1"/>
</dbReference>
<dbReference type="PROSITE" id="PS50865">
    <property type="entry name" value="ZF_MYND_2"/>
    <property type="match status" value="1"/>
</dbReference>
<dbReference type="SUPFAM" id="SSF144232">
    <property type="entry name" value="HIT/MYND zinc finger-like"/>
    <property type="match status" value="1"/>
</dbReference>
<dbReference type="EMBL" id="JASBNA010000004">
    <property type="protein sequence ID" value="KAK7692573.1"/>
    <property type="molecule type" value="Genomic_DNA"/>
</dbReference>
<feature type="repeat" description="ANK" evidence="4">
    <location>
        <begin position="80"/>
        <end position="118"/>
    </location>
</feature>
<keyword evidence="1" id="KW-0479">Metal-binding</keyword>
<evidence type="ECO:0000256" key="1">
    <source>
        <dbReference type="ARBA" id="ARBA00022723"/>
    </source>
</evidence>
<dbReference type="AlphaFoldDB" id="A0AAW0GGL2"/>
<dbReference type="GO" id="GO:0008270">
    <property type="term" value="F:zinc ion binding"/>
    <property type="evidence" value="ECO:0007669"/>
    <property type="project" value="UniProtKB-KW"/>
</dbReference>
<evidence type="ECO:0000259" key="6">
    <source>
        <dbReference type="PROSITE" id="PS50865"/>
    </source>
</evidence>
<evidence type="ECO:0000256" key="5">
    <source>
        <dbReference type="PROSITE-ProRule" id="PRU00134"/>
    </source>
</evidence>
<dbReference type="InterPro" id="IPR002110">
    <property type="entry name" value="Ankyrin_rpt"/>
</dbReference>
<name>A0AAW0GGL2_9APHY</name>
<keyword evidence="2 5" id="KW-0863">Zinc-finger</keyword>
<dbReference type="PROSITE" id="PS50088">
    <property type="entry name" value="ANK_REPEAT"/>
    <property type="match status" value="1"/>
</dbReference>
<keyword evidence="3" id="KW-0862">Zinc</keyword>
<keyword evidence="4" id="KW-0040">ANK repeat</keyword>
<feature type="domain" description="MYND-type" evidence="6">
    <location>
        <begin position="187"/>
        <end position="212"/>
    </location>
</feature>
<dbReference type="Gene3D" id="1.25.40.20">
    <property type="entry name" value="Ankyrin repeat-containing domain"/>
    <property type="match status" value="1"/>
</dbReference>
<evidence type="ECO:0000256" key="2">
    <source>
        <dbReference type="ARBA" id="ARBA00022771"/>
    </source>
</evidence>
<evidence type="ECO:0000313" key="7">
    <source>
        <dbReference type="EMBL" id="KAK7692573.1"/>
    </source>
</evidence>
<dbReference type="InterPro" id="IPR036770">
    <property type="entry name" value="Ankyrin_rpt-contain_sf"/>
</dbReference>
<dbReference type="Proteomes" id="UP001385951">
    <property type="component" value="Unassembled WGS sequence"/>
</dbReference>
<dbReference type="SUPFAM" id="SSF48403">
    <property type="entry name" value="Ankyrin repeat"/>
    <property type="match status" value="1"/>
</dbReference>
<evidence type="ECO:0000256" key="3">
    <source>
        <dbReference type="ARBA" id="ARBA00022833"/>
    </source>
</evidence>
<dbReference type="Pfam" id="PF01753">
    <property type="entry name" value="zf-MYND"/>
    <property type="match status" value="1"/>
</dbReference>
<sequence length="219" mass="24329">MPTDVPAPPYDESVEEVMEILAKEFEDFHDCPIRATVYDLLITGILHRECQGLHAKNVDAIRITKFLVKCGVRAHKVNVLGYTALYSAMSCGNMMFAFSIEFAELMLQAGADINQRDRRGYTPLLAACASSVTHGEDDKRAVACVLMLDTLLAIMLGTVNFEPGLEGVGGGDLVHKEKEPPRRLLMCSVCHKAAYCSVKCQKNDWKHHKKFVCKPTVKK</sequence>
<keyword evidence="8" id="KW-1185">Reference proteome</keyword>
<gene>
    <name evidence="7" type="ORF">QCA50_004203</name>
</gene>
<organism evidence="7 8">
    <name type="scientific">Cerrena zonata</name>
    <dbReference type="NCBI Taxonomy" id="2478898"/>
    <lineage>
        <taxon>Eukaryota</taxon>
        <taxon>Fungi</taxon>
        <taxon>Dikarya</taxon>
        <taxon>Basidiomycota</taxon>
        <taxon>Agaricomycotina</taxon>
        <taxon>Agaricomycetes</taxon>
        <taxon>Polyporales</taxon>
        <taxon>Cerrenaceae</taxon>
        <taxon>Cerrena</taxon>
    </lineage>
</organism>
<dbReference type="Gene3D" id="6.10.140.2220">
    <property type="match status" value="1"/>
</dbReference>
<protein>
    <recommendedName>
        <fullName evidence="6">MYND-type domain-containing protein</fullName>
    </recommendedName>
</protein>
<proteinExistence type="predicted"/>
<evidence type="ECO:0000256" key="4">
    <source>
        <dbReference type="PROSITE-ProRule" id="PRU00023"/>
    </source>
</evidence>